<sequence>MLFLNNYGIVISIVLGVIGLLYAVVLIKKIMASSPGNELMRKVAGAIQEGAKAYLSRQVRTVSVIAVIITILLYVWKQSLAVPVGFVIGAVCSMIAGYIGMRVAVVANVRTTQAATIGALPALRVAFNGGAVTGLLVVGLALVSVAVFYLVMSAGGHVGAAIDALVGLALGASLISVFARLGGGIYTKAADVGADLVGKNEIGLDEDDPRNPATIADNVGDNVGDCAGMAADVFETYAVTLIGALLIAHLSLPTFAGALVYPFLIGGISIVGAVLGILWVNLRNGGATALLMQGVGISAVVTAVLAWPVTQALFSNVEGLPFTPTALYGTAIIGLVLTWAVVLITNYYTATEYGPVRKIAKASETGHATNIIAGIAIGNYATALPVILICASIAGGYMLAGLYGIAIAVMSMLSMAGIIVSLDAFGPITDNAGGIAVMSELPKEVREVTDGLDAVGNTMKAVTKGYAIASAGVAALVLFGSYYLELDKHLHATGVLAATATVDFSLKDPYVIIGLFLGGLIPFLFAAMSMNAVGNTAGAVVQEVRRQISLKPGILKGTDTPEYATCVDIVTKAALREMILPALLPVAIVLIVGLIPFLGYKALGGVLMGTIVTGLFLGLSMTSAGGAWDNAKKYIEEGNHGGKGSEAHKAAVTGDTVGDPYKDTSGPAINPMIKVVNIVAILIIPLLF</sequence>
<evidence type="ECO:0000256" key="4">
    <source>
        <dbReference type="ARBA" id="ARBA00022842"/>
    </source>
</evidence>
<proteinExistence type="inferred from homology"/>
<feature type="transmembrane region" description="Helical" evidence="9">
    <location>
        <begin position="606"/>
        <end position="628"/>
    </location>
</feature>
<dbReference type="GO" id="GO:0009678">
    <property type="term" value="F:diphosphate hydrolysis-driven proton transmembrane transporter activity"/>
    <property type="evidence" value="ECO:0007669"/>
    <property type="project" value="UniProtKB-UniRule"/>
</dbReference>
<evidence type="ECO:0000256" key="2">
    <source>
        <dbReference type="ARBA" id="ARBA00022448"/>
    </source>
</evidence>
<dbReference type="NCBIfam" id="NF001960">
    <property type="entry name" value="PRK00733.3-5"/>
    <property type="match status" value="1"/>
</dbReference>
<comment type="subcellular location">
    <subcellularLocation>
        <location evidence="9">Cell membrane</location>
        <topology evidence="9">Multi-pass membrane protein</topology>
    </subcellularLocation>
    <subcellularLocation>
        <location evidence="1">Endomembrane system</location>
        <topology evidence="1">Multi-pass membrane protein</topology>
    </subcellularLocation>
</comment>
<dbReference type="OrthoDB" id="9808652at2"/>
<keyword evidence="6 9" id="KW-1133">Transmembrane helix</keyword>
<dbReference type="Proteomes" id="UP000306196">
    <property type="component" value="Unassembled WGS sequence"/>
</dbReference>
<dbReference type="EC" id="7.1.3.1" evidence="9"/>
<comment type="catalytic activity">
    <reaction evidence="9">
        <text>diphosphate + H2O + H(+)(in) = 2 phosphate + 2 H(+)(out)</text>
        <dbReference type="Rhea" id="RHEA:13973"/>
        <dbReference type="ChEBI" id="CHEBI:15377"/>
        <dbReference type="ChEBI" id="CHEBI:15378"/>
        <dbReference type="ChEBI" id="CHEBI:33019"/>
        <dbReference type="ChEBI" id="CHEBI:43474"/>
        <dbReference type="EC" id="7.1.3.1"/>
    </reaction>
</comment>
<comment type="caution">
    <text evidence="10">The sequence shown here is derived from an EMBL/GenBank/DDBJ whole genome shotgun (WGS) entry which is preliminary data.</text>
</comment>
<evidence type="ECO:0000256" key="8">
    <source>
        <dbReference type="ARBA" id="ARBA00023136"/>
    </source>
</evidence>
<name>A0A5R8K7B8_9BACT</name>
<evidence type="ECO:0000256" key="9">
    <source>
        <dbReference type="HAMAP-Rule" id="MF_01129"/>
    </source>
</evidence>
<feature type="transmembrane region" description="Helical" evidence="9">
    <location>
        <begin position="466"/>
        <end position="484"/>
    </location>
</feature>
<comment type="similarity">
    <text evidence="9">Belongs to the H(+)-translocating pyrophosphatase (TC 3.A.10) family. K(+)-insensitive subfamily.</text>
</comment>
<feature type="transmembrane region" description="Helical" evidence="9">
    <location>
        <begin position="510"/>
        <end position="528"/>
    </location>
</feature>
<keyword evidence="7 9" id="KW-0406">Ion transport</keyword>
<keyword evidence="2 9" id="KW-0813">Transport</keyword>
<gene>
    <name evidence="9" type="primary">hppA</name>
    <name evidence="10" type="ORF">FEM03_23650</name>
</gene>
<dbReference type="RefSeq" id="WP_138088829.1">
    <property type="nucleotide sequence ID" value="NZ_VAUV01000029.1"/>
</dbReference>
<dbReference type="HAMAP" id="MF_01129">
    <property type="entry name" value="PPase_energized_pump"/>
    <property type="match status" value="1"/>
</dbReference>
<feature type="transmembrane region" description="Helical" evidence="9">
    <location>
        <begin position="6"/>
        <end position="27"/>
    </location>
</feature>
<feature type="transmembrane region" description="Helical" evidence="9">
    <location>
        <begin position="234"/>
        <end position="252"/>
    </location>
</feature>
<feature type="transmembrane region" description="Helical" evidence="9">
    <location>
        <begin position="579"/>
        <end position="600"/>
    </location>
</feature>
<keyword evidence="11" id="KW-1185">Reference proteome</keyword>
<dbReference type="AlphaFoldDB" id="A0A5R8K7B8"/>
<evidence type="ECO:0000256" key="7">
    <source>
        <dbReference type="ARBA" id="ARBA00023065"/>
    </source>
</evidence>
<keyword evidence="9" id="KW-1003">Cell membrane</keyword>
<dbReference type="GO" id="GO:0005886">
    <property type="term" value="C:plasma membrane"/>
    <property type="evidence" value="ECO:0007669"/>
    <property type="project" value="UniProtKB-SubCell"/>
</dbReference>
<evidence type="ECO:0000256" key="5">
    <source>
        <dbReference type="ARBA" id="ARBA00022967"/>
    </source>
</evidence>
<dbReference type="NCBIfam" id="TIGR01104">
    <property type="entry name" value="V_PPase"/>
    <property type="match status" value="1"/>
</dbReference>
<feature type="site" description="Determinant of potassium independence" evidence="9">
    <location>
        <position position="460"/>
    </location>
</feature>
<feature type="transmembrane region" description="Helical" evidence="9">
    <location>
        <begin position="400"/>
        <end position="422"/>
    </location>
</feature>
<feature type="transmembrane region" description="Helical" evidence="9">
    <location>
        <begin position="158"/>
        <end position="179"/>
    </location>
</feature>
<evidence type="ECO:0000256" key="6">
    <source>
        <dbReference type="ARBA" id="ARBA00022989"/>
    </source>
</evidence>
<keyword evidence="4 9" id="KW-0460">Magnesium</keyword>
<dbReference type="PANTHER" id="PTHR31998">
    <property type="entry name" value="K(+)-INSENSITIVE PYROPHOSPHATE-ENERGIZED PROTON PUMP"/>
    <property type="match status" value="1"/>
</dbReference>
<comment type="function">
    <text evidence="9">Proton pump that utilizes the energy of pyrophosphate hydrolysis as the driving force for proton movement across the membrane. Generates a proton motive force.</text>
</comment>
<evidence type="ECO:0000256" key="3">
    <source>
        <dbReference type="ARBA" id="ARBA00022692"/>
    </source>
</evidence>
<dbReference type="Pfam" id="PF03030">
    <property type="entry name" value="H_PPase"/>
    <property type="match status" value="1"/>
</dbReference>
<dbReference type="NCBIfam" id="NF001951">
    <property type="entry name" value="PRK00733.1-2"/>
    <property type="match status" value="1"/>
</dbReference>
<dbReference type="EMBL" id="VAUV01000029">
    <property type="protein sequence ID" value="TLD68254.1"/>
    <property type="molecule type" value="Genomic_DNA"/>
</dbReference>
<feature type="transmembrane region" description="Helical" evidence="9">
    <location>
        <begin position="327"/>
        <end position="350"/>
    </location>
</feature>
<feature type="transmembrane region" description="Helical" evidence="9">
    <location>
        <begin position="258"/>
        <end position="280"/>
    </location>
</feature>
<feature type="transmembrane region" description="Helical" evidence="9">
    <location>
        <begin position="59"/>
        <end position="76"/>
    </location>
</feature>
<feature type="transmembrane region" description="Helical" evidence="9">
    <location>
        <begin position="287"/>
        <end position="307"/>
    </location>
</feature>
<feature type="transmembrane region" description="Helical" evidence="9">
    <location>
        <begin position="371"/>
        <end position="394"/>
    </location>
</feature>
<comment type="cofactor">
    <cofactor evidence="9">
        <name>Mg(2+)</name>
        <dbReference type="ChEBI" id="CHEBI:18420"/>
    </cofactor>
</comment>
<keyword evidence="3 9" id="KW-0812">Transmembrane</keyword>
<dbReference type="PIRSF" id="PIRSF001265">
    <property type="entry name" value="H+-PPase"/>
    <property type="match status" value="1"/>
</dbReference>
<accession>A0A5R8K7B8</accession>
<feature type="transmembrane region" description="Helical" evidence="9">
    <location>
        <begin position="82"/>
        <end position="105"/>
    </location>
</feature>
<keyword evidence="9" id="KW-0375">Hydrogen ion transport</keyword>
<dbReference type="GO" id="GO:0012505">
    <property type="term" value="C:endomembrane system"/>
    <property type="evidence" value="ECO:0007669"/>
    <property type="project" value="UniProtKB-SubCell"/>
</dbReference>
<protein>
    <recommendedName>
        <fullName evidence="9">K(+)-insensitive pyrophosphate-energized proton pump</fullName>
        <ecNumber evidence="9">7.1.3.1</ecNumber>
    </recommendedName>
    <alternativeName>
        <fullName evidence="9">Membrane-bound proton-translocating pyrophosphatase</fullName>
    </alternativeName>
    <alternativeName>
        <fullName evidence="9">Pyrophosphate-energized inorganic pyrophosphatase</fullName>
        <shortName evidence="9">H(+)-PPase</shortName>
    </alternativeName>
</protein>
<reference evidence="10 11" key="1">
    <citation type="submission" date="2019-05" db="EMBL/GenBank/DDBJ databases">
        <title>Verrucobacter flavum gen. nov., sp. nov. a new member of the family Verrucomicrobiaceae.</title>
        <authorList>
            <person name="Szuroczki S."/>
            <person name="Abbaszade G."/>
            <person name="Szabo A."/>
            <person name="Felfoldi T."/>
            <person name="Schumann P."/>
            <person name="Boka K."/>
            <person name="Keki Z."/>
            <person name="Toumi M."/>
            <person name="Toth E."/>
        </authorList>
    </citation>
    <scope>NUCLEOTIDE SEQUENCE [LARGE SCALE GENOMIC DNA]</scope>
    <source>
        <strain evidence="10 11">MG-N-17</strain>
    </source>
</reference>
<comment type="caution">
    <text evidence="9">Lacks conserved residue(s) required for the propagation of feature annotation.</text>
</comment>
<dbReference type="GO" id="GO:0004427">
    <property type="term" value="F:inorganic diphosphate phosphatase activity"/>
    <property type="evidence" value="ECO:0007669"/>
    <property type="project" value="UniProtKB-UniRule"/>
</dbReference>
<dbReference type="InterPro" id="IPR004131">
    <property type="entry name" value="PPase-energised_H-pump"/>
</dbReference>
<organism evidence="10 11">
    <name type="scientific">Phragmitibacter flavus</name>
    <dbReference type="NCBI Taxonomy" id="2576071"/>
    <lineage>
        <taxon>Bacteria</taxon>
        <taxon>Pseudomonadati</taxon>
        <taxon>Verrucomicrobiota</taxon>
        <taxon>Verrucomicrobiia</taxon>
        <taxon>Verrucomicrobiales</taxon>
        <taxon>Verrucomicrobiaceae</taxon>
        <taxon>Phragmitibacter</taxon>
    </lineage>
</organism>
<evidence type="ECO:0000313" key="10">
    <source>
        <dbReference type="EMBL" id="TLD68254.1"/>
    </source>
</evidence>
<feature type="transmembrane region" description="Helical" evidence="9">
    <location>
        <begin position="125"/>
        <end position="152"/>
    </location>
</feature>
<keyword evidence="8 9" id="KW-0472">Membrane</keyword>
<keyword evidence="10" id="KW-0378">Hydrolase</keyword>
<keyword evidence="5 9" id="KW-1278">Translocase</keyword>
<evidence type="ECO:0000313" key="11">
    <source>
        <dbReference type="Proteomes" id="UP000306196"/>
    </source>
</evidence>
<dbReference type="GO" id="GO:0000287">
    <property type="term" value="F:magnesium ion binding"/>
    <property type="evidence" value="ECO:0007669"/>
    <property type="project" value="UniProtKB-UniRule"/>
</dbReference>
<evidence type="ECO:0000256" key="1">
    <source>
        <dbReference type="ARBA" id="ARBA00004127"/>
    </source>
</evidence>
<comment type="subunit">
    <text evidence="9">Homodimer.</text>
</comment>